<comment type="similarity">
    <text evidence="2">Belongs to the thiamine-monophosphate kinase family.</text>
</comment>
<feature type="binding site" evidence="2">
    <location>
        <position position="39"/>
    </location>
    <ligand>
        <name>Mg(2+)</name>
        <dbReference type="ChEBI" id="CHEBI:18420"/>
        <label>4</label>
    </ligand>
</feature>
<dbReference type="AlphaFoldDB" id="A0A101JND4"/>
<evidence type="ECO:0000259" key="3">
    <source>
        <dbReference type="Pfam" id="PF00586"/>
    </source>
</evidence>
<feature type="binding site" evidence="2">
    <location>
        <position position="247"/>
    </location>
    <ligand>
        <name>Mg(2+)</name>
        <dbReference type="ChEBI" id="CHEBI:18420"/>
        <label>5</label>
    </ligand>
</feature>
<dbReference type="InterPro" id="IPR036676">
    <property type="entry name" value="PurM-like_C_sf"/>
</dbReference>
<comment type="catalytic activity">
    <reaction evidence="2">
        <text>thiamine phosphate + ATP = thiamine diphosphate + ADP</text>
        <dbReference type="Rhea" id="RHEA:15913"/>
        <dbReference type="ChEBI" id="CHEBI:30616"/>
        <dbReference type="ChEBI" id="CHEBI:37575"/>
        <dbReference type="ChEBI" id="CHEBI:58937"/>
        <dbReference type="ChEBI" id="CHEBI:456216"/>
        <dbReference type="EC" id="2.7.4.16"/>
    </reaction>
</comment>
<dbReference type="NCBIfam" id="TIGR01379">
    <property type="entry name" value="thiL"/>
    <property type="match status" value="1"/>
</dbReference>
<dbReference type="EC" id="2.7.4.16" evidence="2"/>
<name>A0A101JND4_CHLLI</name>
<dbReference type="GO" id="GO:0009229">
    <property type="term" value="P:thiamine diphosphate biosynthetic process"/>
    <property type="evidence" value="ECO:0007669"/>
    <property type="project" value="UniProtKB-UniRule"/>
</dbReference>
<feature type="binding site" evidence="2">
    <location>
        <begin position="132"/>
        <end position="133"/>
    </location>
    <ligand>
        <name>ATP</name>
        <dbReference type="ChEBI" id="CHEBI:30616"/>
    </ligand>
</feature>
<feature type="binding site" evidence="2">
    <location>
        <position position="63"/>
    </location>
    <ligand>
        <name>substrate</name>
    </ligand>
</feature>
<feature type="domain" description="PurM-like C-terminal" evidence="4">
    <location>
        <begin position="163"/>
        <end position="332"/>
    </location>
</feature>
<feature type="binding site" evidence="2">
    <location>
        <position position="39"/>
    </location>
    <ligand>
        <name>Mg(2+)</name>
        <dbReference type="ChEBI" id="CHEBI:18420"/>
        <label>3</label>
    </ligand>
</feature>
<comment type="pathway">
    <text evidence="2">Cofactor biosynthesis; thiamine diphosphate biosynthesis; thiamine diphosphate from thiamine phosphate: step 1/1.</text>
</comment>
<evidence type="ECO:0000259" key="4">
    <source>
        <dbReference type="Pfam" id="PF02769"/>
    </source>
</evidence>
<organism evidence="5 6">
    <name type="scientific">Chlorobium limicola</name>
    <dbReference type="NCBI Taxonomy" id="1092"/>
    <lineage>
        <taxon>Bacteria</taxon>
        <taxon>Pseudomonadati</taxon>
        <taxon>Chlorobiota</taxon>
        <taxon>Chlorobiia</taxon>
        <taxon>Chlorobiales</taxon>
        <taxon>Chlorobiaceae</taxon>
        <taxon>Chlorobium/Pelodictyon group</taxon>
        <taxon>Chlorobium</taxon>
    </lineage>
</organism>
<dbReference type="HAMAP" id="MF_02128">
    <property type="entry name" value="TMP_kinase"/>
    <property type="match status" value="1"/>
</dbReference>
<keyword evidence="2 5" id="KW-0418">Kinase</keyword>
<feature type="binding site" evidence="2">
    <location>
        <position position="54"/>
    </location>
    <ligand>
        <name>Mg(2+)</name>
        <dbReference type="ChEBI" id="CHEBI:18420"/>
        <label>4</label>
    </ligand>
</feature>
<dbReference type="InterPro" id="IPR006283">
    <property type="entry name" value="ThiL-like"/>
</dbReference>
<dbReference type="GO" id="GO:0009030">
    <property type="term" value="F:thiamine-phosphate kinase activity"/>
    <property type="evidence" value="ECO:0007669"/>
    <property type="project" value="UniProtKB-UniRule"/>
</dbReference>
<keyword evidence="2" id="KW-0808">Transferase</keyword>
<feature type="binding site" evidence="2">
    <location>
        <position position="246"/>
    </location>
    <ligand>
        <name>ATP</name>
        <dbReference type="ChEBI" id="CHEBI:30616"/>
    </ligand>
</feature>
<feature type="binding site" evidence="2">
    <location>
        <position position="56"/>
    </location>
    <ligand>
        <name>Mg(2+)</name>
        <dbReference type="ChEBI" id="CHEBI:18420"/>
        <label>2</label>
    </ligand>
</feature>
<keyword evidence="2" id="KW-0547">Nucleotide-binding</keyword>
<feature type="binding site" evidence="2">
    <location>
        <position position="297"/>
    </location>
    <ligand>
        <name>substrate</name>
    </ligand>
</feature>
<dbReference type="GO" id="GO:0000287">
    <property type="term" value="F:magnesium ion binding"/>
    <property type="evidence" value="ECO:0007669"/>
    <property type="project" value="UniProtKB-UniRule"/>
</dbReference>
<gene>
    <name evidence="2" type="primary">thiL</name>
    <name evidence="5" type="ORF">ASB62_04775</name>
</gene>
<accession>A0A101JND4</accession>
<feature type="binding site" evidence="2">
    <location>
        <position position="85"/>
    </location>
    <ligand>
        <name>Mg(2+)</name>
        <dbReference type="ChEBI" id="CHEBI:18420"/>
        <label>2</label>
    </ligand>
</feature>
<keyword evidence="2" id="KW-0067">ATP-binding</keyword>
<sequence length="355" mass="38459">MPYKAISDIGEFGLIDRLSKLVEPTLAEAPSLLKGIGDDCAVYRISENALQVATTDLLAEQVHFDLLTTPLRHLGSKCISVNVSDICAMNALPSFALISLAVPPSFSVEMIEELYRGMSHAATEYGLAIAGGDTSSSRSGLVITVSMTGETTDERITMRKGAKPGDLICVTGTLGGAAAGLKVLMREKNIMLDHLANNEPYSKSLMADLQEYSIAIQHQLLPAARPDIVRFLHASAITPTAMIDLSDGISSDLRHLCTSSDAGAVIFENKIPVNPQAREIADELQEDVITWSLAGGEDYELLFTLPKEQRETIEKHRDISIIGEITEKKSGILLTDIYGMTINLGDIAGFDHFRR</sequence>
<feature type="binding site" evidence="2">
    <location>
        <position position="159"/>
    </location>
    <ligand>
        <name>ATP</name>
        <dbReference type="ChEBI" id="CHEBI:30616"/>
    </ligand>
</feature>
<feature type="binding site" evidence="2">
    <location>
        <position position="350"/>
    </location>
    <ligand>
        <name>substrate</name>
    </ligand>
</feature>
<dbReference type="SUPFAM" id="SSF55326">
    <property type="entry name" value="PurM N-terminal domain-like"/>
    <property type="match status" value="1"/>
</dbReference>
<keyword evidence="1 2" id="KW-0784">Thiamine biosynthesis</keyword>
<feature type="binding site" evidence="2">
    <location>
        <position position="133"/>
    </location>
    <ligand>
        <name>Mg(2+)</name>
        <dbReference type="ChEBI" id="CHEBI:18420"/>
        <label>1</label>
    </ligand>
</feature>
<keyword evidence="6" id="KW-1185">Reference proteome</keyword>
<dbReference type="OrthoDB" id="9802811at2"/>
<keyword evidence="2" id="KW-0479">Metal-binding</keyword>
<dbReference type="Gene3D" id="3.30.1330.10">
    <property type="entry name" value="PurM-like, N-terminal domain"/>
    <property type="match status" value="1"/>
</dbReference>
<dbReference type="PIRSF" id="PIRSF005303">
    <property type="entry name" value="Thiam_monoph_kin"/>
    <property type="match status" value="1"/>
</dbReference>
<dbReference type="Pfam" id="PF00586">
    <property type="entry name" value="AIRS"/>
    <property type="match status" value="1"/>
</dbReference>
<evidence type="ECO:0000256" key="2">
    <source>
        <dbReference type="HAMAP-Rule" id="MF_02128"/>
    </source>
</evidence>
<evidence type="ECO:0000313" key="5">
    <source>
        <dbReference type="EMBL" id="KUL30118.1"/>
    </source>
</evidence>
<dbReference type="InterPro" id="IPR016188">
    <property type="entry name" value="PurM-like_N"/>
</dbReference>
<keyword evidence="2" id="KW-0460">Magnesium</keyword>
<dbReference type="Gene3D" id="3.90.650.10">
    <property type="entry name" value="PurM-like C-terminal domain"/>
    <property type="match status" value="1"/>
</dbReference>
<feature type="binding site" evidence="2">
    <location>
        <position position="55"/>
    </location>
    <ligand>
        <name>Mg(2+)</name>
        <dbReference type="ChEBI" id="CHEBI:18420"/>
        <label>1</label>
    </ligand>
</feature>
<dbReference type="CDD" id="cd02194">
    <property type="entry name" value="ThiL"/>
    <property type="match status" value="1"/>
</dbReference>
<evidence type="ECO:0000313" key="6">
    <source>
        <dbReference type="Proteomes" id="UP000053937"/>
    </source>
</evidence>
<dbReference type="UniPathway" id="UPA00060">
    <property type="reaction ID" value="UER00142"/>
</dbReference>
<proteinExistence type="inferred from homology"/>
<dbReference type="Proteomes" id="UP000053937">
    <property type="component" value="Unassembled WGS sequence"/>
</dbReference>
<dbReference type="RefSeq" id="WP_059138851.1">
    <property type="nucleotide sequence ID" value="NZ_LMBR01000106.1"/>
</dbReference>
<dbReference type="InterPro" id="IPR036921">
    <property type="entry name" value="PurM-like_N_sf"/>
</dbReference>
<feature type="binding site" evidence="2">
    <location>
        <position position="85"/>
    </location>
    <ligand>
        <name>Mg(2+)</name>
        <dbReference type="ChEBI" id="CHEBI:18420"/>
        <label>4</label>
    </ligand>
</feature>
<comment type="miscellaneous">
    <text evidence="2">Reaction mechanism of ThiL seems to utilize a direct, inline transfer of the gamma-phosphate of ATP to TMP rather than a phosphorylated enzyme intermediate.</text>
</comment>
<feature type="domain" description="PurM-like N-terminal" evidence="3">
    <location>
        <begin position="37"/>
        <end position="150"/>
    </location>
</feature>
<feature type="binding site" evidence="2">
    <location>
        <position position="56"/>
    </location>
    <ligand>
        <name>Mg(2+)</name>
        <dbReference type="ChEBI" id="CHEBI:18420"/>
        <label>1</label>
    </ligand>
</feature>
<dbReference type="PANTHER" id="PTHR30270">
    <property type="entry name" value="THIAMINE-MONOPHOSPHATE KINASE"/>
    <property type="match status" value="1"/>
</dbReference>
<dbReference type="EMBL" id="LMBR01000106">
    <property type="protein sequence ID" value="KUL30118.1"/>
    <property type="molecule type" value="Genomic_DNA"/>
</dbReference>
<dbReference type="PANTHER" id="PTHR30270:SF0">
    <property type="entry name" value="THIAMINE-MONOPHOSPHATE KINASE"/>
    <property type="match status" value="1"/>
</dbReference>
<feature type="binding site" evidence="2">
    <location>
        <position position="115"/>
    </location>
    <ligand>
        <name>ATP</name>
        <dbReference type="ChEBI" id="CHEBI:30616"/>
    </ligand>
</feature>
<protein>
    <recommendedName>
        <fullName evidence="2">Thiamine-monophosphate kinase</fullName>
        <shortName evidence="2">TMP kinase</shortName>
        <shortName evidence="2">Thiamine-phosphate kinase</shortName>
        <ecNumber evidence="2">2.7.4.16</ecNumber>
    </recommendedName>
</protein>
<dbReference type="SUPFAM" id="SSF56042">
    <property type="entry name" value="PurM C-terminal domain-like"/>
    <property type="match status" value="1"/>
</dbReference>
<feature type="binding site" evidence="2">
    <location>
        <position position="244"/>
    </location>
    <ligand>
        <name>Mg(2+)</name>
        <dbReference type="ChEBI" id="CHEBI:18420"/>
        <label>3</label>
    </ligand>
</feature>
<dbReference type="GO" id="GO:0005524">
    <property type="term" value="F:ATP binding"/>
    <property type="evidence" value="ECO:0007669"/>
    <property type="project" value="UniProtKB-UniRule"/>
</dbReference>
<feature type="binding site" evidence="2">
    <location>
        <position position="85"/>
    </location>
    <ligand>
        <name>Mg(2+)</name>
        <dbReference type="ChEBI" id="CHEBI:18420"/>
        <label>3</label>
    </ligand>
</feature>
<dbReference type="InterPro" id="IPR010918">
    <property type="entry name" value="PurM-like_C_dom"/>
</dbReference>
<reference evidence="5 6" key="1">
    <citation type="submission" date="2015-10" db="EMBL/GenBank/DDBJ databases">
        <title>Draft Genome Sequence of Chlorobium limicola strain Frasassi Growing under Artificial Lighting in the Frasassi Cave System.</title>
        <authorList>
            <person name="Mansor M."/>
            <person name="Macalady J."/>
        </authorList>
    </citation>
    <scope>NUCLEOTIDE SEQUENCE [LARGE SCALE GENOMIC DNA]</scope>
    <source>
        <strain evidence="5 6">Frasassi</strain>
    </source>
</reference>
<comment type="function">
    <text evidence="2">Catalyzes the ATP-dependent phosphorylation of thiamine-monophosphate (TMP) to form thiamine-pyrophosphate (TPP), the active form of vitamin B1.</text>
</comment>
<comment type="caution">
    <text evidence="5">The sequence shown here is derived from an EMBL/GenBank/DDBJ whole genome shotgun (WGS) entry which is preliminary data.</text>
</comment>
<evidence type="ECO:0000256" key="1">
    <source>
        <dbReference type="ARBA" id="ARBA00022977"/>
    </source>
</evidence>
<dbReference type="Pfam" id="PF02769">
    <property type="entry name" value="AIRS_C"/>
    <property type="match status" value="1"/>
</dbReference>
<dbReference type="GO" id="GO:0009228">
    <property type="term" value="P:thiamine biosynthetic process"/>
    <property type="evidence" value="ECO:0007669"/>
    <property type="project" value="UniProtKB-KW"/>
</dbReference>